<dbReference type="GO" id="GO:0005975">
    <property type="term" value="P:carbohydrate metabolic process"/>
    <property type="evidence" value="ECO:0007669"/>
    <property type="project" value="InterPro"/>
</dbReference>
<evidence type="ECO:0000313" key="10">
    <source>
        <dbReference type="Proteomes" id="UP000237246"/>
    </source>
</evidence>
<comment type="caution">
    <text evidence="9">The sequence shown here is derived from an EMBL/GenBank/DDBJ whole genome shotgun (WGS) entry which is preliminary data.</text>
</comment>
<dbReference type="PANTHER" id="PTHR11769:SF9">
    <property type="entry name" value="HYALURONIDASE"/>
    <property type="match status" value="1"/>
</dbReference>
<dbReference type="InterPro" id="IPR013785">
    <property type="entry name" value="Aldolase_TIM"/>
</dbReference>
<evidence type="ECO:0000256" key="8">
    <source>
        <dbReference type="RuleBase" id="RU610713"/>
    </source>
</evidence>
<evidence type="ECO:0000256" key="1">
    <source>
        <dbReference type="ARBA" id="ARBA00000251"/>
    </source>
</evidence>
<dbReference type="GO" id="GO:0004415">
    <property type="term" value="F:hyalurononglucosaminidase activity"/>
    <property type="evidence" value="ECO:0007669"/>
    <property type="project" value="UniProtKB-UniRule"/>
</dbReference>
<evidence type="ECO:0000256" key="6">
    <source>
        <dbReference type="ARBA" id="ARBA00023157"/>
    </source>
</evidence>
<comment type="similarity">
    <text evidence="3 8">Belongs to the glycosyl hydrolase 56 family.</text>
</comment>
<dbReference type="InterPro" id="IPR017853">
    <property type="entry name" value="GH"/>
</dbReference>
<dbReference type="GO" id="GO:0030214">
    <property type="term" value="P:hyaluronan catabolic process"/>
    <property type="evidence" value="ECO:0007669"/>
    <property type="project" value="TreeGrafter"/>
</dbReference>
<dbReference type="GO" id="GO:0031410">
    <property type="term" value="C:cytoplasmic vesicle"/>
    <property type="evidence" value="ECO:0007669"/>
    <property type="project" value="TreeGrafter"/>
</dbReference>
<dbReference type="InterPro" id="IPR018155">
    <property type="entry name" value="Hyaluronidase"/>
</dbReference>
<keyword evidence="7 8" id="KW-0326">Glycosidase</keyword>
<dbReference type="SUPFAM" id="SSF51445">
    <property type="entry name" value="(Trans)glycosidases"/>
    <property type="match status" value="2"/>
</dbReference>
<comment type="catalytic activity">
    <reaction evidence="1 8">
        <text>Random hydrolysis of (1-&gt;4)-linkages between N-acetyl-beta-D-glucosamine and D-glucuronate residues in hyaluronate.</text>
        <dbReference type="EC" id="3.2.1.35"/>
    </reaction>
</comment>
<dbReference type="EMBL" id="PPHD01009060">
    <property type="protein sequence ID" value="POI31287.1"/>
    <property type="molecule type" value="Genomic_DNA"/>
</dbReference>
<dbReference type="EC" id="3.2.1.35" evidence="8"/>
<dbReference type="OrthoDB" id="5796153at2759"/>
<evidence type="ECO:0000313" key="9">
    <source>
        <dbReference type="EMBL" id="POI31287.1"/>
    </source>
</evidence>
<keyword evidence="6" id="KW-1015">Disulfide bond</keyword>
<dbReference type="Gene3D" id="3.20.20.70">
    <property type="entry name" value="Aldolase class I"/>
    <property type="match status" value="2"/>
</dbReference>
<evidence type="ECO:0000256" key="7">
    <source>
        <dbReference type="ARBA" id="ARBA00023295"/>
    </source>
</evidence>
<accession>A0A2P4T4K1</accession>
<evidence type="ECO:0000256" key="4">
    <source>
        <dbReference type="ARBA" id="ARBA00011245"/>
    </source>
</evidence>
<proteinExistence type="inferred from homology"/>
<keyword evidence="8" id="KW-0378">Hydrolase</keyword>
<keyword evidence="10" id="KW-1185">Reference proteome</keyword>
<dbReference type="Pfam" id="PF01630">
    <property type="entry name" value="Glyco_hydro_56"/>
    <property type="match status" value="2"/>
</dbReference>
<comment type="subcellular location">
    <subcellularLocation>
        <location evidence="2">Secreted</location>
    </subcellularLocation>
</comment>
<keyword evidence="5" id="KW-0964">Secreted</keyword>
<organism evidence="9 10">
    <name type="scientific">Bambusicola thoracicus</name>
    <name type="common">Chinese bamboo-partridge</name>
    <name type="synonym">Perdix thoracica</name>
    <dbReference type="NCBI Taxonomy" id="9083"/>
    <lineage>
        <taxon>Eukaryota</taxon>
        <taxon>Metazoa</taxon>
        <taxon>Chordata</taxon>
        <taxon>Craniata</taxon>
        <taxon>Vertebrata</taxon>
        <taxon>Euteleostomi</taxon>
        <taxon>Archelosauria</taxon>
        <taxon>Archosauria</taxon>
        <taxon>Dinosauria</taxon>
        <taxon>Saurischia</taxon>
        <taxon>Theropoda</taxon>
        <taxon>Coelurosauria</taxon>
        <taxon>Aves</taxon>
        <taxon>Neognathae</taxon>
        <taxon>Galloanserae</taxon>
        <taxon>Galliformes</taxon>
        <taxon>Phasianidae</taxon>
        <taxon>Perdicinae</taxon>
        <taxon>Bambusicola</taxon>
    </lineage>
</organism>
<evidence type="ECO:0000256" key="5">
    <source>
        <dbReference type="ARBA" id="ARBA00022525"/>
    </source>
</evidence>
<protein>
    <recommendedName>
        <fullName evidence="8">Hyaluronidase</fullName>
        <ecNumber evidence="8">3.2.1.35</ecNumber>
    </recommendedName>
</protein>
<dbReference type="Proteomes" id="UP000237246">
    <property type="component" value="Unassembled WGS sequence"/>
</dbReference>
<evidence type="ECO:0000256" key="3">
    <source>
        <dbReference type="ARBA" id="ARBA00008871"/>
    </source>
</evidence>
<dbReference type="AlphaFoldDB" id="A0A2P4T4K1"/>
<name>A0A2P4T4K1_BAMTH</name>
<sequence>IDLVNTIGESAALGAAGVVLWGSMQYASSKESCSTVKQYIDGPLGHYVINVTSAAKLCSKVLCKKNGRCIRKNSDSSAYLHLPPSDFKIRARRSGRGPRLQDSICLADNQNANAFTVDNNEVPPRKSLLMVAYPGSSVFKHPEKASCDINYDVPAKNFYGSVAMNWEHWRPLWACNWDAEGVYRKKYRKLISDMEENISAADVEHLARLSSEESAKPFMGKQLH</sequence>
<comment type="subunit">
    <text evidence="4">Monomer.</text>
</comment>
<evidence type="ECO:0000256" key="2">
    <source>
        <dbReference type="ARBA" id="ARBA00004613"/>
    </source>
</evidence>
<feature type="non-terminal residue" evidence="9">
    <location>
        <position position="1"/>
    </location>
</feature>
<gene>
    <name evidence="9" type="ORF">CIB84_004962</name>
</gene>
<reference evidence="9 10" key="1">
    <citation type="submission" date="2018-01" db="EMBL/GenBank/DDBJ databases">
        <title>Comparison of the Chinese Bamboo Partridge and Red Junglefowl genome sequences highlights the importance of demography in genome evolution.</title>
        <authorList>
            <person name="Tiley G.P."/>
            <person name="Kimball R.T."/>
            <person name="Braun E.L."/>
            <person name="Burleigh J.G."/>
        </authorList>
    </citation>
    <scope>NUCLEOTIDE SEQUENCE [LARGE SCALE GENOMIC DNA]</scope>
    <source>
        <strain evidence="9">RTK389</strain>
        <tissue evidence="9">Blood</tissue>
    </source>
</reference>
<dbReference type="PANTHER" id="PTHR11769">
    <property type="entry name" value="HYALURONIDASE"/>
    <property type="match status" value="1"/>
</dbReference>